<keyword evidence="3" id="KW-1185">Reference proteome</keyword>
<protein>
    <submittedName>
        <fullName evidence="2">Uncharacterized protein</fullName>
    </submittedName>
</protein>
<evidence type="ECO:0000256" key="1">
    <source>
        <dbReference type="SAM" id="Phobius"/>
    </source>
</evidence>
<evidence type="ECO:0000313" key="3">
    <source>
        <dbReference type="Proteomes" id="UP000214646"/>
    </source>
</evidence>
<gene>
    <name evidence="2" type="ORF">FRUB_04888</name>
</gene>
<dbReference type="EMBL" id="NIDE01000007">
    <property type="protein sequence ID" value="OWK40996.1"/>
    <property type="molecule type" value="Genomic_DNA"/>
</dbReference>
<keyword evidence="1" id="KW-0812">Transmembrane</keyword>
<evidence type="ECO:0000313" key="2">
    <source>
        <dbReference type="EMBL" id="OWK40996.1"/>
    </source>
</evidence>
<keyword evidence="1" id="KW-1133">Transmembrane helix</keyword>
<comment type="caution">
    <text evidence="2">The sequence shown here is derived from an EMBL/GenBank/DDBJ whole genome shotgun (WGS) entry which is preliminary data.</text>
</comment>
<dbReference type="OrthoDB" id="284177at2"/>
<proteinExistence type="predicted"/>
<name>A0A225DTS7_9BACT</name>
<accession>A0A225DTS7</accession>
<dbReference type="Proteomes" id="UP000214646">
    <property type="component" value="Unassembled WGS sequence"/>
</dbReference>
<sequence>MADNGPEKPTGTAGPGDVLNLVYFVADVHAACLLPFLRTGFGVEAFRWNGVLALVLLLTLAGSVPGMGWYFAAWVTAVVLQRARTMRLVYRGAVIHSRYMGYPWAAMRVPLVKRESTATGLIEPQLCFLIGVLLCPLSVDLGTFVMAGFLTLIVRNGFEREIDRQRLQRMRDAAIEQRWYADRLRGRGTDF</sequence>
<feature type="transmembrane region" description="Helical" evidence="1">
    <location>
        <begin position="20"/>
        <end position="37"/>
    </location>
</feature>
<feature type="transmembrane region" description="Helical" evidence="1">
    <location>
        <begin position="128"/>
        <end position="154"/>
    </location>
</feature>
<reference evidence="3" key="1">
    <citation type="submission" date="2017-06" db="EMBL/GenBank/DDBJ databases">
        <title>Genome analysis of Fimbriiglobus ruber SP5, the first member of the order Planctomycetales with confirmed chitinolytic capability.</title>
        <authorList>
            <person name="Ravin N.V."/>
            <person name="Rakitin A.L."/>
            <person name="Ivanova A.A."/>
            <person name="Beletsky A.V."/>
            <person name="Kulichevskaya I.S."/>
            <person name="Mardanov A.V."/>
            <person name="Dedysh S.N."/>
        </authorList>
    </citation>
    <scope>NUCLEOTIDE SEQUENCE [LARGE SCALE GENOMIC DNA]</scope>
    <source>
        <strain evidence="3">SP5</strain>
    </source>
</reference>
<keyword evidence="1" id="KW-0472">Membrane</keyword>
<feature type="transmembrane region" description="Helical" evidence="1">
    <location>
        <begin position="49"/>
        <end position="72"/>
    </location>
</feature>
<dbReference type="RefSeq" id="WP_088255963.1">
    <property type="nucleotide sequence ID" value="NZ_NIDE01000007.1"/>
</dbReference>
<dbReference type="AlphaFoldDB" id="A0A225DTS7"/>
<organism evidence="2 3">
    <name type="scientific">Fimbriiglobus ruber</name>
    <dbReference type="NCBI Taxonomy" id="1908690"/>
    <lineage>
        <taxon>Bacteria</taxon>
        <taxon>Pseudomonadati</taxon>
        <taxon>Planctomycetota</taxon>
        <taxon>Planctomycetia</taxon>
        <taxon>Gemmatales</taxon>
        <taxon>Gemmataceae</taxon>
        <taxon>Fimbriiglobus</taxon>
    </lineage>
</organism>